<feature type="signal peptide" evidence="1">
    <location>
        <begin position="1"/>
        <end position="30"/>
    </location>
</feature>
<evidence type="ECO:0000313" key="3">
    <source>
        <dbReference type="EMBL" id="APW61720.1"/>
    </source>
</evidence>
<protein>
    <recommendedName>
        <fullName evidence="2">Ice-binding protein C-terminal domain-containing protein</fullName>
    </recommendedName>
</protein>
<dbReference type="KEGG" id="pbor:BSF38_03247"/>
<dbReference type="Proteomes" id="UP000186309">
    <property type="component" value="Chromosome"/>
</dbReference>
<gene>
    <name evidence="3" type="ORF">BSF38_03247</name>
</gene>
<feature type="chain" id="PRO_5013001935" description="Ice-binding protein C-terminal domain-containing protein" evidence="1">
    <location>
        <begin position="31"/>
        <end position="232"/>
    </location>
</feature>
<evidence type="ECO:0000259" key="2">
    <source>
        <dbReference type="Pfam" id="PF07589"/>
    </source>
</evidence>
<organism evidence="3 4">
    <name type="scientific">Paludisphaera borealis</name>
    <dbReference type="NCBI Taxonomy" id="1387353"/>
    <lineage>
        <taxon>Bacteria</taxon>
        <taxon>Pseudomonadati</taxon>
        <taxon>Planctomycetota</taxon>
        <taxon>Planctomycetia</taxon>
        <taxon>Isosphaerales</taxon>
        <taxon>Isosphaeraceae</taxon>
        <taxon>Paludisphaera</taxon>
    </lineage>
</organism>
<keyword evidence="4" id="KW-1185">Reference proteome</keyword>
<dbReference type="PROSITE" id="PS51257">
    <property type="entry name" value="PROKAR_LIPOPROTEIN"/>
    <property type="match status" value="1"/>
</dbReference>
<dbReference type="RefSeq" id="WP_168189393.1">
    <property type="nucleotide sequence ID" value="NZ_CP019082.1"/>
</dbReference>
<dbReference type="AlphaFoldDB" id="A0A1U7CRZ4"/>
<sequence length="232" mass="24013">MSGPSRSTGRAIAAVLCAALASCFTAPAHAGAAKSVILIQPPAGGITPKGDPFYDFTTNAFLGSGYQLLIGDYFTIENVIGVNSTSLTSQPLPASGLLPPGDHWTPDVVDLPAKAVWPGAAHETVDTADATWYLTTTSPPGTAIANLTNPNPLNLGLFTFQTYADFSALAANFSITFNYFVHAHDDLGNLVEETGTVTYSMAPVPEPASLALLGLGVALPVVAARRRRAAAV</sequence>
<evidence type="ECO:0000313" key="4">
    <source>
        <dbReference type="Proteomes" id="UP000186309"/>
    </source>
</evidence>
<name>A0A1U7CRZ4_9BACT</name>
<dbReference type="InterPro" id="IPR013424">
    <property type="entry name" value="Ice-binding_C"/>
</dbReference>
<dbReference type="Pfam" id="PF07589">
    <property type="entry name" value="PEP-CTERM"/>
    <property type="match status" value="1"/>
</dbReference>
<dbReference type="NCBIfam" id="TIGR02595">
    <property type="entry name" value="PEP_CTERM"/>
    <property type="match status" value="1"/>
</dbReference>
<evidence type="ECO:0000256" key="1">
    <source>
        <dbReference type="SAM" id="SignalP"/>
    </source>
</evidence>
<proteinExistence type="predicted"/>
<dbReference type="EMBL" id="CP019082">
    <property type="protein sequence ID" value="APW61720.1"/>
    <property type="molecule type" value="Genomic_DNA"/>
</dbReference>
<accession>A0A1U7CRZ4</accession>
<reference evidence="4" key="1">
    <citation type="submission" date="2016-12" db="EMBL/GenBank/DDBJ databases">
        <title>Comparative genomics of four Isosphaeraceae planctomycetes: a common pool of plasmids and glycoside hydrolase genes.</title>
        <authorList>
            <person name="Ivanova A."/>
        </authorList>
    </citation>
    <scope>NUCLEOTIDE SEQUENCE [LARGE SCALE GENOMIC DNA]</scope>
    <source>
        <strain evidence="4">PX4</strain>
    </source>
</reference>
<feature type="domain" description="Ice-binding protein C-terminal" evidence="2">
    <location>
        <begin position="203"/>
        <end position="227"/>
    </location>
</feature>
<keyword evidence="1" id="KW-0732">Signal</keyword>